<proteinExistence type="predicted"/>
<accession>A0A1X2G4S1</accession>
<keyword evidence="2" id="KW-1185">Reference proteome</keyword>
<protein>
    <submittedName>
        <fullName evidence="1">Uncharacterized protein</fullName>
    </submittedName>
</protein>
<sequence>MFTPNYRYGTNIPRPNPIECIGCHHPCQQVIVYASPFQHQDITDNMWFAFFSSPGVLIAGLRHLVVDRNARLCTLHFATPASAYFFINSPQRWYPFQNFLGPSSRVEHSSVEDRLTTYHSDRHYPGHRCHHNYDFTLPPPAIPRYHLYHRHRRHRH</sequence>
<dbReference type="Proteomes" id="UP000242146">
    <property type="component" value="Unassembled WGS sequence"/>
</dbReference>
<reference evidence="1 2" key="1">
    <citation type="submission" date="2016-07" db="EMBL/GenBank/DDBJ databases">
        <title>Pervasive Adenine N6-methylation of Active Genes in Fungi.</title>
        <authorList>
            <consortium name="DOE Joint Genome Institute"/>
            <person name="Mondo S.J."/>
            <person name="Dannebaum R.O."/>
            <person name="Kuo R.C."/>
            <person name="Labutti K."/>
            <person name="Haridas S."/>
            <person name="Kuo A."/>
            <person name="Salamov A."/>
            <person name="Ahrendt S.R."/>
            <person name="Lipzen A."/>
            <person name="Sullivan W."/>
            <person name="Andreopoulos W.B."/>
            <person name="Clum A."/>
            <person name="Lindquist E."/>
            <person name="Daum C."/>
            <person name="Ramamoorthy G.K."/>
            <person name="Gryganskyi A."/>
            <person name="Culley D."/>
            <person name="Magnuson J.K."/>
            <person name="James T.Y."/>
            <person name="O'Malley M.A."/>
            <person name="Stajich J.E."/>
            <person name="Spatafora J.W."/>
            <person name="Visel A."/>
            <person name="Grigoriev I.V."/>
        </authorList>
    </citation>
    <scope>NUCLEOTIDE SEQUENCE [LARGE SCALE GENOMIC DNA]</scope>
    <source>
        <strain evidence="1 2">NRRL 3301</strain>
    </source>
</reference>
<comment type="caution">
    <text evidence="1">The sequence shown here is derived from an EMBL/GenBank/DDBJ whole genome shotgun (WGS) entry which is preliminary data.</text>
</comment>
<gene>
    <name evidence="1" type="ORF">DM01DRAFT_324271</name>
</gene>
<evidence type="ECO:0000313" key="2">
    <source>
        <dbReference type="Proteomes" id="UP000242146"/>
    </source>
</evidence>
<dbReference type="AlphaFoldDB" id="A0A1X2G4S1"/>
<evidence type="ECO:0000313" key="1">
    <source>
        <dbReference type="EMBL" id="ORX44966.1"/>
    </source>
</evidence>
<dbReference type="EMBL" id="MCGT01000045">
    <property type="protein sequence ID" value="ORX44966.1"/>
    <property type="molecule type" value="Genomic_DNA"/>
</dbReference>
<organism evidence="1 2">
    <name type="scientific">Hesseltinella vesiculosa</name>
    <dbReference type="NCBI Taxonomy" id="101127"/>
    <lineage>
        <taxon>Eukaryota</taxon>
        <taxon>Fungi</taxon>
        <taxon>Fungi incertae sedis</taxon>
        <taxon>Mucoromycota</taxon>
        <taxon>Mucoromycotina</taxon>
        <taxon>Mucoromycetes</taxon>
        <taxon>Mucorales</taxon>
        <taxon>Cunninghamellaceae</taxon>
        <taxon>Hesseltinella</taxon>
    </lineage>
</organism>
<name>A0A1X2G4S1_9FUNG</name>